<dbReference type="SUPFAM" id="SSF50729">
    <property type="entry name" value="PH domain-like"/>
    <property type="match status" value="1"/>
</dbReference>
<evidence type="ECO:0000256" key="17">
    <source>
        <dbReference type="SAM" id="MobiDB-lite"/>
    </source>
</evidence>
<keyword evidence="8" id="KW-0221">Differentiation</keyword>
<evidence type="ECO:0000259" key="18">
    <source>
        <dbReference type="PROSITE" id="PS50003"/>
    </source>
</evidence>
<dbReference type="PANTHER" id="PTHR15228:SF20">
    <property type="entry name" value="RHO GTPASE-ACTIVATING PROTEIN 25"/>
    <property type="match status" value="1"/>
</dbReference>
<feature type="compositionally biased region" description="Basic and acidic residues" evidence="17">
    <location>
        <begin position="715"/>
        <end position="725"/>
    </location>
</feature>
<evidence type="ECO:0000313" key="21">
    <source>
        <dbReference type="RefSeq" id="XP_026545177.1"/>
    </source>
</evidence>
<evidence type="ECO:0000256" key="5">
    <source>
        <dbReference type="ARBA" id="ARBA00022473"/>
    </source>
</evidence>
<evidence type="ECO:0000256" key="3">
    <source>
        <dbReference type="ARBA" id="ARBA00004316"/>
    </source>
</evidence>
<dbReference type="AlphaFoldDB" id="A0A6J1VPZ9"/>
<organism evidence="20 21">
    <name type="scientific">Notechis scutatus</name>
    <name type="common">mainland tiger snake</name>
    <dbReference type="NCBI Taxonomy" id="8663"/>
    <lineage>
        <taxon>Eukaryota</taxon>
        <taxon>Metazoa</taxon>
        <taxon>Chordata</taxon>
        <taxon>Craniata</taxon>
        <taxon>Vertebrata</taxon>
        <taxon>Euteleostomi</taxon>
        <taxon>Lepidosauria</taxon>
        <taxon>Squamata</taxon>
        <taxon>Bifurcata</taxon>
        <taxon>Unidentata</taxon>
        <taxon>Episquamata</taxon>
        <taxon>Toxicofera</taxon>
        <taxon>Serpentes</taxon>
        <taxon>Colubroidea</taxon>
        <taxon>Elapidae</taxon>
        <taxon>Hydrophiinae</taxon>
        <taxon>Notechis</taxon>
    </lineage>
</organism>
<dbReference type="InterPro" id="IPR011993">
    <property type="entry name" value="PH-like_dom_sf"/>
</dbReference>
<dbReference type="Pfam" id="PF00620">
    <property type="entry name" value="RhoGAP"/>
    <property type="match status" value="1"/>
</dbReference>
<feature type="region of interest" description="Disordered" evidence="17">
    <location>
        <begin position="574"/>
        <end position="597"/>
    </location>
</feature>
<comment type="function">
    <text evidence="13">Rho GTPase-activating protein involved in cell polarity, cell morphology and cytoskeletal organization. Acts as a GTPase activator for the Rac-type GTPase by converting it to an inactive GDP-bound state. Controls actin remodeling by inactivating Rac downstream of Rho leading to suppress leading edge protrusion and promotes cell retraction to achieve cellular polarity. Able to suppress RAC1 and CDC42 activity in vitro. Overexpression induces cell rounding with partial or complete disruption of actin stress fibers and formation of membrane ruffles, lamellipodia, and filopodia. Isoform 2 is a vascular cell-specific GAP involved in modulation of angiogenesis.</text>
</comment>
<evidence type="ECO:0000256" key="2">
    <source>
        <dbReference type="ARBA" id="ARBA00004282"/>
    </source>
</evidence>
<dbReference type="GO" id="GO:0007165">
    <property type="term" value="P:signal transduction"/>
    <property type="evidence" value="ECO:0007669"/>
    <property type="project" value="InterPro"/>
</dbReference>
<dbReference type="CDD" id="cd04390">
    <property type="entry name" value="RhoGAP_ARHGAP22_24_25"/>
    <property type="match status" value="1"/>
</dbReference>
<dbReference type="PROSITE" id="PS50003">
    <property type="entry name" value="PH_DOMAIN"/>
    <property type="match status" value="1"/>
</dbReference>
<dbReference type="FunFam" id="2.30.29.30:FF:000286">
    <property type="entry name" value="PH-protein kinase domain containing protein"/>
    <property type="match status" value="1"/>
</dbReference>
<evidence type="ECO:0000256" key="13">
    <source>
        <dbReference type="ARBA" id="ARBA00058502"/>
    </source>
</evidence>
<evidence type="ECO:0000256" key="11">
    <source>
        <dbReference type="ARBA" id="ARBA00023212"/>
    </source>
</evidence>
<dbReference type="GO" id="GO:0030154">
    <property type="term" value="P:cell differentiation"/>
    <property type="evidence" value="ECO:0007669"/>
    <property type="project" value="UniProtKB-KW"/>
</dbReference>
<dbReference type="RefSeq" id="XP_026545177.1">
    <property type="nucleotide sequence ID" value="XM_026689392.1"/>
</dbReference>
<dbReference type="Gene3D" id="2.30.29.30">
    <property type="entry name" value="Pleckstrin-homology domain (PH domain)/Phosphotyrosine-binding domain (PTB)"/>
    <property type="match status" value="1"/>
</dbReference>
<gene>
    <name evidence="21" type="primary">ARHGAP25</name>
</gene>
<feature type="region of interest" description="Disordered" evidence="17">
    <location>
        <begin position="679"/>
        <end position="725"/>
    </location>
</feature>
<dbReference type="GeneID" id="113426949"/>
<keyword evidence="7" id="KW-0597">Phosphoprotein</keyword>
<accession>A0A6J1VPZ9</accession>
<dbReference type="Gene3D" id="1.10.555.10">
    <property type="entry name" value="Rho GTPase activation protein"/>
    <property type="match status" value="1"/>
</dbReference>
<dbReference type="GO" id="GO:0001891">
    <property type="term" value="C:phagocytic cup"/>
    <property type="evidence" value="ECO:0007669"/>
    <property type="project" value="TreeGrafter"/>
</dbReference>
<evidence type="ECO:0000259" key="19">
    <source>
        <dbReference type="PROSITE" id="PS50238"/>
    </source>
</evidence>
<evidence type="ECO:0000256" key="1">
    <source>
        <dbReference type="ARBA" id="ARBA00004245"/>
    </source>
</evidence>
<dbReference type="InterPro" id="IPR051025">
    <property type="entry name" value="RhoGAP"/>
</dbReference>
<keyword evidence="11" id="KW-0206">Cytoskeleton</keyword>
<sequence length="725" mass="81194">MKTLNGSDMSYMPSALLSKDKSSPCTSVRDFPIKEASHAFGGQRACLDCLLACSSSGVRSPELTFGFSSPVRSQSMMAVDAKGSSTWLQAPNPLERPLKTGWLKKQRSIVKNWQQRYFVLKGQHLLYYKEEEDLKPQGSLQLQGCTIREVASGSEEAGKFIFEIIPGFPGEQTRTGPDSFVLMANSQADMEEWVKLLRRVVGSPLGVVFGQQLGDTMMYEQRFGQHLVPILVEKCADFIREKGLDEEGVFRLPGQDNLVKKLRDAFDAGERPSFDPDTDVHTVASLFKLYLRELPEPVIPWSQYEDFLLCGQLLTSDEGKGYPQLVKQLAHLPPDNYNLLSYICRFLHEVQQNSDTNKMSVENLATVFGVNLIRPQIEDPVTIMRGTLQIQKVTTTMISDHKKLFPGAKDTQASPPPSESGSKKAPVLRSSVGWDAVQRPSMTWRDNRSLLQSKDDLEASNSKLSDGSAPSAEDQVEPQSRDGLETQAMRKRTQTVPNRKCMESFSSNRRHKNVDRSDIFSSNFWSSSSSSSSSPSMVQPGPNSPSRGHRRTLSQGISKLFSFTQPCDSSSLCTLEQGAPSEADHSPSSQLGDDFGTCLQVSDPPRAKENGSTILELPFEEDNVYPEDPGLLRKMIAELKKDMMAQKHSYEEQIRSLEKENFEVWTKVVRLKKEIEEEKAKSAELQNLQRPRKVSEQNQPHEDSLEPTGQVPTRTEQRTECAHQL</sequence>
<keyword evidence="10" id="KW-0175">Coiled coil</keyword>
<feature type="region of interest" description="Disordered" evidence="17">
    <location>
        <begin position="445"/>
        <end position="551"/>
    </location>
</feature>
<feature type="compositionally biased region" description="Low complexity" evidence="17">
    <location>
        <begin position="521"/>
        <end position="536"/>
    </location>
</feature>
<protein>
    <recommendedName>
        <fullName evidence="15">Rho GTPase-activating protein 24</fullName>
    </recommendedName>
    <alternativeName>
        <fullName evidence="16">Rho-type GTPase-activating protein 24</fullName>
    </alternativeName>
</protein>
<keyword evidence="20" id="KW-1185">Reference proteome</keyword>
<dbReference type="SMART" id="SM00324">
    <property type="entry name" value="RhoGAP"/>
    <property type="match status" value="1"/>
</dbReference>
<evidence type="ECO:0000256" key="15">
    <source>
        <dbReference type="ARBA" id="ARBA00070253"/>
    </source>
</evidence>
<dbReference type="InterPro" id="IPR001849">
    <property type="entry name" value="PH_domain"/>
</dbReference>
<dbReference type="InterPro" id="IPR008936">
    <property type="entry name" value="Rho_GTPase_activation_prot"/>
</dbReference>
<evidence type="ECO:0000256" key="7">
    <source>
        <dbReference type="ARBA" id="ARBA00022553"/>
    </source>
</evidence>
<dbReference type="PROSITE" id="PS50238">
    <property type="entry name" value="RHOGAP"/>
    <property type="match status" value="1"/>
</dbReference>
<comment type="subunit">
    <text evidence="14">Interacts with FLNA.</text>
</comment>
<keyword evidence="9" id="KW-0965">Cell junction</keyword>
<keyword evidence="6" id="KW-0963">Cytoplasm</keyword>
<keyword evidence="12" id="KW-0966">Cell projection</keyword>
<dbReference type="GO" id="GO:0005096">
    <property type="term" value="F:GTPase activator activity"/>
    <property type="evidence" value="ECO:0007669"/>
    <property type="project" value="UniProtKB-KW"/>
</dbReference>
<evidence type="ECO:0000313" key="20">
    <source>
        <dbReference type="Proteomes" id="UP000504612"/>
    </source>
</evidence>
<name>A0A6J1VPZ9_9SAUR</name>
<reference evidence="21" key="1">
    <citation type="submission" date="2025-08" db="UniProtKB">
        <authorList>
            <consortium name="RefSeq"/>
        </authorList>
    </citation>
    <scope>IDENTIFICATION</scope>
</reference>
<dbReference type="GO" id="GO:0070161">
    <property type="term" value="C:anchoring junction"/>
    <property type="evidence" value="ECO:0007669"/>
    <property type="project" value="UniProtKB-SubCell"/>
</dbReference>
<evidence type="ECO:0000256" key="14">
    <source>
        <dbReference type="ARBA" id="ARBA00066033"/>
    </source>
</evidence>
<dbReference type="GO" id="GO:0006911">
    <property type="term" value="P:phagocytosis, engulfment"/>
    <property type="evidence" value="ECO:0007669"/>
    <property type="project" value="TreeGrafter"/>
</dbReference>
<feature type="domain" description="Rho-GAP" evidence="19">
    <location>
        <begin position="211"/>
        <end position="405"/>
    </location>
</feature>
<dbReference type="GO" id="GO:0051058">
    <property type="term" value="P:negative regulation of small GTPase mediated signal transduction"/>
    <property type="evidence" value="ECO:0007669"/>
    <property type="project" value="TreeGrafter"/>
</dbReference>
<evidence type="ECO:0000256" key="9">
    <source>
        <dbReference type="ARBA" id="ARBA00022949"/>
    </source>
</evidence>
<dbReference type="GO" id="GO:0005856">
    <property type="term" value="C:cytoskeleton"/>
    <property type="evidence" value="ECO:0007669"/>
    <property type="project" value="UniProtKB-SubCell"/>
</dbReference>
<evidence type="ECO:0000256" key="6">
    <source>
        <dbReference type="ARBA" id="ARBA00022490"/>
    </source>
</evidence>
<evidence type="ECO:0000256" key="10">
    <source>
        <dbReference type="ARBA" id="ARBA00023054"/>
    </source>
</evidence>
<feature type="region of interest" description="Disordered" evidence="17">
    <location>
        <begin position="406"/>
        <end position="432"/>
    </location>
</feature>
<evidence type="ECO:0000256" key="4">
    <source>
        <dbReference type="ARBA" id="ARBA00022468"/>
    </source>
</evidence>
<keyword evidence="5" id="KW-0217">Developmental protein</keyword>
<dbReference type="KEGG" id="nss:113426949"/>
<dbReference type="GO" id="GO:0007015">
    <property type="term" value="P:actin filament organization"/>
    <property type="evidence" value="ECO:0007669"/>
    <property type="project" value="TreeGrafter"/>
</dbReference>
<feature type="domain" description="PH" evidence="18">
    <location>
        <begin position="96"/>
        <end position="202"/>
    </location>
</feature>
<comment type="subcellular location">
    <subcellularLocation>
        <location evidence="2">Cell junction</location>
    </subcellularLocation>
    <subcellularLocation>
        <location evidence="3">Cell projection</location>
    </subcellularLocation>
    <subcellularLocation>
        <location evidence="1">Cytoplasm</location>
        <location evidence="1">Cytoskeleton</location>
    </subcellularLocation>
</comment>
<dbReference type="GO" id="GO:0042995">
    <property type="term" value="C:cell projection"/>
    <property type="evidence" value="ECO:0007669"/>
    <property type="project" value="UniProtKB-SubCell"/>
</dbReference>
<proteinExistence type="predicted"/>
<dbReference type="Pfam" id="PF00169">
    <property type="entry name" value="PH"/>
    <property type="match status" value="1"/>
</dbReference>
<feature type="compositionally biased region" description="Basic and acidic residues" evidence="17">
    <location>
        <begin position="693"/>
        <end position="704"/>
    </location>
</feature>
<dbReference type="InterPro" id="IPR000198">
    <property type="entry name" value="RhoGAP_dom"/>
</dbReference>
<keyword evidence="4" id="KW-0343">GTPase activation</keyword>
<dbReference type="Proteomes" id="UP000504612">
    <property type="component" value="Unplaced"/>
</dbReference>
<dbReference type="SMART" id="SM00233">
    <property type="entry name" value="PH"/>
    <property type="match status" value="1"/>
</dbReference>
<dbReference type="CTD" id="9938"/>
<evidence type="ECO:0000256" key="16">
    <source>
        <dbReference type="ARBA" id="ARBA00083366"/>
    </source>
</evidence>
<evidence type="ECO:0000256" key="12">
    <source>
        <dbReference type="ARBA" id="ARBA00023273"/>
    </source>
</evidence>
<dbReference type="FunFam" id="1.10.555.10:FF:000015">
    <property type="entry name" value="rho GTPase-activating protein 25 isoform X1"/>
    <property type="match status" value="1"/>
</dbReference>
<feature type="compositionally biased region" description="Basic and acidic residues" evidence="17">
    <location>
        <begin position="445"/>
        <end position="457"/>
    </location>
</feature>
<dbReference type="PANTHER" id="PTHR15228">
    <property type="entry name" value="SPERMATHECAL PHYSIOLOGY VARIANT"/>
    <property type="match status" value="1"/>
</dbReference>
<evidence type="ECO:0000256" key="8">
    <source>
        <dbReference type="ARBA" id="ARBA00022782"/>
    </source>
</evidence>
<dbReference type="SUPFAM" id="SSF48350">
    <property type="entry name" value="GTPase activation domain, GAP"/>
    <property type="match status" value="1"/>
</dbReference>